<reference evidence="1 2" key="1">
    <citation type="submission" date="2019-01" db="EMBL/GenBank/DDBJ databases">
        <authorList>
            <person name="Sayadi A."/>
        </authorList>
    </citation>
    <scope>NUCLEOTIDE SEQUENCE [LARGE SCALE GENOMIC DNA]</scope>
</reference>
<dbReference type="AlphaFoldDB" id="A0A653BPE6"/>
<proteinExistence type="predicted"/>
<gene>
    <name evidence="1" type="ORF">CALMAC_LOCUS2637</name>
</gene>
<evidence type="ECO:0000313" key="2">
    <source>
        <dbReference type="Proteomes" id="UP000410492"/>
    </source>
</evidence>
<protein>
    <submittedName>
        <fullName evidence="1">Uncharacterized protein</fullName>
    </submittedName>
</protein>
<feature type="non-terminal residue" evidence="1">
    <location>
        <position position="1"/>
    </location>
</feature>
<organism evidence="1 2">
    <name type="scientific">Callosobruchus maculatus</name>
    <name type="common">Southern cowpea weevil</name>
    <name type="synonym">Pulse bruchid</name>
    <dbReference type="NCBI Taxonomy" id="64391"/>
    <lineage>
        <taxon>Eukaryota</taxon>
        <taxon>Metazoa</taxon>
        <taxon>Ecdysozoa</taxon>
        <taxon>Arthropoda</taxon>
        <taxon>Hexapoda</taxon>
        <taxon>Insecta</taxon>
        <taxon>Pterygota</taxon>
        <taxon>Neoptera</taxon>
        <taxon>Endopterygota</taxon>
        <taxon>Coleoptera</taxon>
        <taxon>Polyphaga</taxon>
        <taxon>Cucujiformia</taxon>
        <taxon>Chrysomeloidea</taxon>
        <taxon>Chrysomelidae</taxon>
        <taxon>Bruchinae</taxon>
        <taxon>Bruchini</taxon>
        <taxon>Callosobruchus</taxon>
    </lineage>
</organism>
<dbReference type="Proteomes" id="UP000410492">
    <property type="component" value="Unassembled WGS sequence"/>
</dbReference>
<evidence type="ECO:0000313" key="1">
    <source>
        <dbReference type="EMBL" id="VEN37364.1"/>
    </source>
</evidence>
<dbReference type="OrthoDB" id="6619240at2759"/>
<keyword evidence="2" id="KW-1185">Reference proteome</keyword>
<feature type="non-terminal residue" evidence="1">
    <location>
        <position position="86"/>
    </location>
</feature>
<name>A0A653BPE6_CALMS</name>
<sequence>KAWILKLKIGKQVSKSVKVFSLPFDKGLITQRGQILNLHKSFLLVQWVFQNVQEPHLIELIDIKGEIDVRAQAKMKILKNVILKQL</sequence>
<accession>A0A653BPE6</accession>
<dbReference type="EMBL" id="CAACVG010003259">
    <property type="protein sequence ID" value="VEN37364.1"/>
    <property type="molecule type" value="Genomic_DNA"/>
</dbReference>